<evidence type="ECO:0000256" key="2">
    <source>
        <dbReference type="HAMAP-Rule" id="MF_01074"/>
    </source>
</evidence>
<evidence type="ECO:0000313" key="3">
    <source>
        <dbReference type="EMBL" id="PSJ05179.1"/>
    </source>
</evidence>
<dbReference type="GO" id="GO:0016151">
    <property type="term" value="F:nickel cation binding"/>
    <property type="evidence" value="ECO:0007669"/>
    <property type="project" value="UniProtKB-UniRule"/>
</dbReference>
<dbReference type="EMBL" id="PXXO01000007">
    <property type="protein sequence ID" value="PSJ05179.1"/>
    <property type="molecule type" value="Genomic_DNA"/>
</dbReference>
<evidence type="ECO:0000256" key="1">
    <source>
        <dbReference type="ARBA" id="ARBA00022596"/>
    </source>
</evidence>
<gene>
    <name evidence="3" type="primary">larC</name>
    <name evidence="3" type="ORF">C7K55_07525</name>
</gene>
<sequence>MPCWPWRQGWDAPWLGRPEAVLALLDAPTGLAGNMLLAALLDLGLPQAEIHGPLSALGLAGAYRLELEERRSGGLRGLHLEVLSLEPQPAHRLWGDLRSQLQAAPWPAPLQQRVLEVFGLLAAAEAAVHGHSPEQVHFHEVGALDALVDVVGVCAGLLHFGVEQLVCSPPPAGHGLVATAHGTLPLPAPAVLELARLRAIPLASAEGFPPGELTTPTGLALAACWATRFGHPPTHVPKRVGVGLGSRSLDRPNLLRLTLADHPWAGYAHLEHPAQLETVLVQQAQIDDATAEDLAFLAEELRQAGALEVFSQAIAMKKGRTAQLLTALLAPEQAERLRRVWWRHSTTLGLREHPQTRWVLPRRSRQLATPLGEVRLKQVQLPDGRWRSKPEHDDLAALARQHTLGIDQVRLVVQQALEAQPDANLPS</sequence>
<dbReference type="Pfam" id="PF01969">
    <property type="entry name" value="Ni_insertion"/>
    <property type="match status" value="1"/>
</dbReference>
<dbReference type="PANTHER" id="PTHR36566">
    <property type="entry name" value="NICKEL INSERTION PROTEIN-RELATED"/>
    <property type="match status" value="1"/>
</dbReference>
<accession>A0A2P7MVF2</accession>
<dbReference type="Gene3D" id="3.30.70.1380">
    <property type="entry name" value="Transcriptional regulatory protein pf0864 domain like"/>
    <property type="match status" value="1"/>
</dbReference>
<name>A0A2P7MVF2_9CYAN</name>
<keyword evidence="4" id="KW-1185">Reference proteome</keyword>
<reference evidence="3 4" key="1">
    <citation type="journal article" date="2018" name="Environ. Microbiol.">
        <title>Ecological and genomic features of two widespread freshwater picocyanobacteria.</title>
        <authorList>
            <person name="Cabello-Yeves P.J."/>
            <person name="Picazo A."/>
            <person name="Camacho A."/>
            <person name="Callieri C."/>
            <person name="Rosselli R."/>
            <person name="Roda-Garcia J.J."/>
            <person name="Coutinho F.H."/>
            <person name="Rodriguez-Valera F."/>
        </authorList>
    </citation>
    <scope>NUCLEOTIDE SEQUENCE [LARGE SCALE GENOMIC DNA]</scope>
    <source>
        <strain evidence="3 4">Tous</strain>
    </source>
</reference>
<dbReference type="InterPro" id="IPR002822">
    <property type="entry name" value="Ni_insertion"/>
</dbReference>
<proteinExistence type="inferred from homology"/>
<dbReference type="HAMAP" id="MF_01074">
    <property type="entry name" value="LarC"/>
    <property type="match status" value="1"/>
</dbReference>
<dbReference type="PANTHER" id="PTHR36566:SF1">
    <property type="entry name" value="PYRIDINIUM-3,5-BISTHIOCARBOXYLIC ACID MONONUCLEOTIDE NICKEL INSERTION PROTEIN"/>
    <property type="match status" value="1"/>
</dbReference>
<organism evidence="3 4">
    <name type="scientific">Cyanobium usitatum str. Tous</name>
    <dbReference type="NCBI Taxonomy" id="2116684"/>
    <lineage>
        <taxon>Bacteria</taxon>
        <taxon>Bacillati</taxon>
        <taxon>Cyanobacteriota</taxon>
        <taxon>Cyanophyceae</taxon>
        <taxon>Synechococcales</taxon>
        <taxon>Prochlorococcaceae</taxon>
        <taxon>Cyanobium</taxon>
    </lineage>
</organism>
<keyword evidence="1 2" id="KW-0533">Nickel</keyword>
<dbReference type="NCBIfam" id="TIGR00299">
    <property type="entry name" value="nickel pincer cofactor biosynthesis protein LarC"/>
    <property type="match status" value="1"/>
</dbReference>
<dbReference type="GO" id="GO:0016829">
    <property type="term" value="F:lyase activity"/>
    <property type="evidence" value="ECO:0007669"/>
    <property type="project" value="UniProtKB-UniRule"/>
</dbReference>
<comment type="similarity">
    <text evidence="2">Belongs to the LarC family.</text>
</comment>
<dbReference type="AlphaFoldDB" id="A0A2P7MVF2"/>
<protein>
    <recommendedName>
        <fullName evidence="2">Putative nickel insertion protein</fullName>
    </recommendedName>
</protein>
<evidence type="ECO:0000313" key="4">
    <source>
        <dbReference type="Proteomes" id="UP000243002"/>
    </source>
</evidence>
<dbReference type="OrthoDB" id="9765625at2"/>
<dbReference type="Proteomes" id="UP000243002">
    <property type="component" value="Unassembled WGS sequence"/>
</dbReference>
<keyword evidence="2" id="KW-0456">Lyase</keyword>
<comment type="caution">
    <text evidence="3">The sequence shown here is derived from an EMBL/GenBank/DDBJ whole genome shotgun (WGS) entry which is preliminary data.</text>
</comment>